<reference evidence="1 2" key="1">
    <citation type="journal article" date="2023" name="Plants (Basel)">
        <title>Bridging the Gap: Combining Genomics and Transcriptomics Approaches to Understand Stylosanthes scabra, an Orphan Legume from the Brazilian Caatinga.</title>
        <authorList>
            <person name="Ferreira-Neto J.R.C."/>
            <person name="da Silva M.D."/>
            <person name="Binneck E."/>
            <person name="de Melo N.F."/>
            <person name="da Silva R.H."/>
            <person name="de Melo A.L.T.M."/>
            <person name="Pandolfi V."/>
            <person name="Bustamante F.O."/>
            <person name="Brasileiro-Vidal A.C."/>
            <person name="Benko-Iseppon A.M."/>
        </authorList>
    </citation>
    <scope>NUCLEOTIDE SEQUENCE [LARGE SCALE GENOMIC DNA]</scope>
    <source>
        <tissue evidence="1">Leaves</tissue>
    </source>
</reference>
<evidence type="ECO:0008006" key="3">
    <source>
        <dbReference type="Google" id="ProtNLM"/>
    </source>
</evidence>
<dbReference type="Proteomes" id="UP001341840">
    <property type="component" value="Unassembled WGS sequence"/>
</dbReference>
<gene>
    <name evidence="1" type="ORF">PIB30_052165</name>
</gene>
<proteinExistence type="predicted"/>
<evidence type="ECO:0000313" key="2">
    <source>
        <dbReference type="Proteomes" id="UP001341840"/>
    </source>
</evidence>
<sequence length="195" mass="23280">MYLLKVWRVQKRSKEKRNNMVQTVREERIPLWWQCCYCIVEEDKYIIGGYFTDEWGVVKCWMGEEWRGGSQGEAYLAGIKSAVQFLLEDMNMKIESIILVSNRKDIIDWVRGKETTCWDTRFLRNKSMNLKEMLLEVQLLFKNDKEFGAKSRWEELAKDSTSREIRIDYVANKDGTRSNKRVVTRSLQPVQKYRV</sequence>
<name>A0ABU6QHX3_9FABA</name>
<accession>A0ABU6QHX3</accession>
<protein>
    <recommendedName>
        <fullName evidence="3">RNase H type-1 domain-containing protein</fullName>
    </recommendedName>
</protein>
<comment type="caution">
    <text evidence="1">The sequence shown here is derived from an EMBL/GenBank/DDBJ whole genome shotgun (WGS) entry which is preliminary data.</text>
</comment>
<dbReference type="EMBL" id="JASCZI010000376">
    <property type="protein sequence ID" value="MED6111423.1"/>
    <property type="molecule type" value="Genomic_DNA"/>
</dbReference>
<evidence type="ECO:0000313" key="1">
    <source>
        <dbReference type="EMBL" id="MED6111423.1"/>
    </source>
</evidence>
<keyword evidence="2" id="KW-1185">Reference proteome</keyword>
<organism evidence="1 2">
    <name type="scientific">Stylosanthes scabra</name>
    <dbReference type="NCBI Taxonomy" id="79078"/>
    <lineage>
        <taxon>Eukaryota</taxon>
        <taxon>Viridiplantae</taxon>
        <taxon>Streptophyta</taxon>
        <taxon>Embryophyta</taxon>
        <taxon>Tracheophyta</taxon>
        <taxon>Spermatophyta</taxon>
        <taxon>Magnoliopsida</taxon>
        <taxon>eudicotyledons</taxon>
        <taxon>Gunneridae</taxon>
        <taxon>Pentapetalae</taxon>
        <taxon>rosids</taxon>
        <taxon>fabids</taxon>
        <taxon>Fabales</taxon>
        <taxon>Fabaceae</taxon>
        <taxon>Papilionoideae</taxon>
        <taxon>50 kb inversion clade</taxon>
        <taxon>dalbergioids sensu lato</taxon>
        <taxon>Dalbergieae</taxon>
        <taxon>Pterocarpus clade</taxon>
        <taxon>Stylosanthes</taxon>
    </lineage>
</organism>